<gene>
    <name evidence="1" type="ORF">BDY19DRAFT_993308</name>
</gene>
<reference evidence="1" key="1">
    <citation type="journal article" date="2021" name="Environ. Microbiol.">
        <title>Gene family expansions and transcriptome signatures uncover fungal adaptations to wood decay.</title>
        <authorList>
            <person name="Hage H."/>
            <person name="Miyauchi S."/>
            <person name="Viragh M."/>
            <person name="Drula E."/>
            <person name="Min B."/>
            <person name="Chaduli D."/>
            <person name="Navarro D."/>
            <person name="Favel A."/>
            <person name="Norest M."/>
            <person name="Lesage-Meessen L."/>
            <person name="Balint B."/>
            <person name="Merenyi Z."/>
            <person name="de Eugenio L."/>
            <person name="Morin E."/>
            <person name="Martinez A.T."/>
            <person name="Baldrian P."/>
            <person name="Stursova M."/>
            <person name="Martinez M.J."/>
            <person name="Novotny C."/>
            <person name="Magnuson J.K."/>
            <person name="Spatafora J.W."/>
            <person name="Maurice S."/>
            <person name="Pangilinan J."/>
            <person name="Andreopoulos W."/>
            <person name="LaButti K."/>
            <person name="Hundley H."/>
            <person name="Na H."/>
            <person name="Kuo A."/>
            <person name="Barry K."/>
            <person name="Lipzen A."/>
            <person name="Henrissat B."/>
            <person name="Riley R."/>
            <person name="Ahrendt S."/>
            <person name="Nagy L.G."/>
            <person name="Grigoriev I.V."/>
            <person name="Martin F."/>
            <person name="Rosso M.N."/>
        </authorList>
    </citation>
    <scope>NUCLEOTIDE SEQUENCE</scope>
    <source>
        <strain evidence="1">CBS 384.51</strain>
    </source>
</reference>
<keyword evidence="2" id="KW-1185">Reference proteome</keyword>
<organism evidence="1 2">
    <name type="scientific">Irpex rosettiformis</name>
    <dbReference type="NCBI Taxonomy" id="378272"/>
    <lineage>
        <taxon>Eukaryota</taxon>
        <taxon>Fungi</taxon>
        <taxon>Dikarya</taxon>
        <taxon>Basidiomycota</taxon>
        <taxon>Agaricomycotina</taxon>
        <taxon>Agaricomycetes</taxon>
        <taxon>Polyporales</taxon>
        <taxon>Irpicaceae</taxon>
        <taxon>Irpex</taxon>
    </lineage>
</organism>
<sequence length="528" mass="59253">MHAEHAFLLVAGQPTQVSDFAFSLAQTNLDDGSGWLNGVEEHSKTLEHAASAHKHSSHASVRGDTKGGCSLDTEDRQLSRNPTAATAVTTARESHDRHAHAYRQTHEGREQASVSVLERHGPCIMDGQSIQSGIELEGAFDFEDLRFNSIYTEGHATRMPEDRIVDEELRSFILDKKSIILDSPFPELAPHIAITPPHDLWEGCMAHAWNSPLPQDEKLLAVPLQYTATEYYPSYGLIEHYGQPPEHESSVVERPRLRPSRFTVSSHVAEDQELSYSLLRLYKMAARTAMLIAPNFRKRWDTPSFAQTCEKPFIWSDPASPLLEFYGLCRDTRIIDSLHPFTAPHIIIHESPDQTPWDACVNRVVPQYCAYLMVPGVPCHCPVPADDISSSDESIHMEEVTDSQGQQTACFTAIHFEQGVEPDEMDEQETDMLSPSDDSDSNSDFWPDTPKDDVFRFTITSDLPLSYSSTPSYPLPSDPSEIEQSYGSLPNVGYGEKFRHDYALDEDEDELPPFDEWYQDIADRSAAG</sequence>
<accession>A0ACB8U4B6</accession>
<evidence type="ECO:0000313" key="1">
    <source>
        <dbReference type="EMBL" id="KAI0089075.1"/>
    </source>
</evidence>
<comment type="caution">
    <text evidence="1">The sequence shown here is derived from an EMBL/GenBank/DDBJ whole genome shotgun (WGS) entry which is preliminary data.</text>
</comment>
<protein>
    <submittedName>
        <fullName evidence="1">Uncharacterized protein</fullName>
    </submittedName>
</protein>
<dbReference type="Proteomes" id="UP001055072">
    <property type="component" value="Unassembled WGS sequence"/>
</dbReference>
<evidence type="ECO:0000313" key="2">
    <source>
        <dbReference type="Proteomes" id="UP001055072"/>
    </source>
</evidence>
<name>A0ACB8U4B6_9APHY</name>
<dbReference type="EMBL" id="MU274911">
    <property type="protein sequence ID" value="KAI0089075.1"/>
    <property type="molecule type" value="Genomic_DNA"/>
</dbReference>
<proteinExistence type="predicted"/>